<sequence length="261" mass="28839">MTAFDDIYSSRIFLNAVLPLVKVIVENDESLGKGFQGKNAKIQISAKTDGGKVGTHFIIEDGIWTVKKGITDSPDIELEFKSITAFNDFFKGKSKKLPRIIGLRNLGLLISTFKALLKMAAMLGAKEPPKKDEDKELLVKLYFYLLSAGISQLNKAGHPEISKWAKKSPDRVYAWAVSGKPELCAYIRVKAGNTKSARGQYTRSKPFFTMRFDSVDSALGILLQTDNLIEATIKGRLIMEGAPEFGAQIGEFMTMVGDYAK</sequence>
<accession>A0ABT1NH79</accession>
<protein>
    <recommendedName>
        <fullName evidence="3">SCP2 domain-containing protein</fullName>
    </recommendedName>
</protein>
<gene>
    <name evidence="1" type="ORF">LJD61_07970</name>
</gene>
<proteinExistence type="predicted"/>
<organism evidence="1 2">
    <name type="scientific">Lutispora saccharofermentans</name>
    <dbReference type="NCBI Taxonomy" id="3024236"/>
    <lineage>
        <taxon>Bacteria</taxon>
        <taxon>Bacillati</taxon>
        <taxon>Bacillota</taxon>
        <taxon>Clostridia</taxon>
        <taxon>Lutisporales</taxon>
        <taxon>Lutisporaceae</taxon>
        <taxon>Lutispora</taxon>
    </lineage>
</organism>
<evidence type="ECO:0000313" key="1">
    <source>
        <dbReference type="EMBL" id="MCQ1529488.1"/>
    </source>
</evidence>
<dbReference type="RefSeq" id="WP_255227004.1">
    <property type="nucleotide sequence ID" value="NZ_JAJEKE010000005.1"/>
</dbReference>
<comment type="caution">
    <text evidence="1">The sequence shown here is derived from an EMBL/GenBank/DDBJ whole genome shotgun (WGS) entry which is preliminary data.</text>
</comment>
<dbReference type="EMBL" id="JAJEKE010000005">
    <property type="protein sequence ID" value="MCQ1529488.1"/>
    <property type="molecule type" value="Genomic_DNA"/>
</dbReference>
<keyword evidence="2" id="KW-1185">Reference proteome</keyword>
<dbReference type="Proteomes" id="UP001651880">
    <property type="component" value="Unassembled WGS sequence"/>
</dbReference>
<name>A0ABT1NH79_9FIRM</name>
<evidence type="ECO:0008006" key="3">
    <source>
        <dbReference type="Google" id="ProtNLM"/>
    </source>
</evidence>
<evidence type="ECO:0000313" key="2">
    <source>
        <dbReference type="Proteomes" id="UP001651880"/>
    </source>
</evidence>
<reference evidence="1 2" key="1">
    <citation type="submission" date="2021-10" db="EMBL/GenBank/DDBJ databases">
        <title>Lutispora strain m25 sp. nov., a thermophilic, non-spore-forming bacterium isolated from a lab-scale methanogenic bioreactor digesting anaerobic sludge.</title>
        <authorList>
            <person name="El Houari A."/>
            <person name="Mcdonald J."/>
        </authorList>
    </citation>
    <scope>NUCLEOTIDE SEQUENCE [LARGE SCALE GENOMIC DNA]</scope>
    <source>
        <strain evidence="2">m25</strain>
    </source>
</reference>